<keyword evidence="2" id="KW-1185">Reference proteome</keyword>
<dbReference type="Proteomes" id="UP000198329">
    <property type="component" value="Chromosome I"/>
</dbReference>
<name>A0AAC9UIL6_9GAMM</name>
<dbReference type="EMBL" id="CP011036">
    <property type="protein sequence ID" value="ASM54338.1"/>
    <property type="molecule type" value="Genomic_DNA"/>
</dbReference>
<reference evidence="1 2" key="1">
    <citation type="submission" date="2015-03" db="EMBL/GenBank/DDBJ databases">
        <authorList>
            <person name="Xie B.-B."/>
            <person name="Rong J.-C."/>
            <person name="Qin Q.-L."/>
            <person name="Zhang Y.-Z."/>
        </authorList>
    </citation>
    <scope>NUCLEOTIDE SEQUENCE [LARGE SCALE GENOMIC DNA]</scope>
    <source>
        <strain evidence="1 2">KMM 661</strain>
    </source>
</reference>
<sequence length="436" mass="51276">MKNFELESISEKIHFGRTKEYFNEVLTSYQNQCYRSSVVMLWSVVICDLVYKLQNLVDQYGDTVASNILKDIKKIQTDDPKSPNWELKLLDEVYDRTDFIDSSEYENLRYLQKQRHLSAHPVLRQNLELYKPNKETVRSLIRNALEGILIKPPFYTQKVVAEFLEDLDEAKTAINSFPKLKRYISSRYLDRISKDVEMVIFKTIWKFAFKLSDDKCKENRQVNLWVVRAITERHSARVIEEIKGNNDAYSNIAAVGEPMGFLMFYLAYYPEAYVCLSEDAKLKIKHARDSSILGKIYGWFIDGDLGAHFDFLCSWFASDEYPTILDQQWEHILELSDSDEWEESFSKLIAVYYCSSRSFDTADKVFGQLVLPYLKFFTKNSAVFMLENIETNNQVWDRNRAALDHPKLKDKFDKLLGEKFDYKKYPRFFSNLPATD</sequence>
<evidence type="ECO:0000313" key="2">
    <source>
        <dbReference type="Proteomes" id="UP000198329"/>
    </source>
</evidence>
<dbReference type="GeneID" id="300941976"/>
<protein>
    <submittedName>
        <fullName evidence="1">Uncharacterized protein</fullName>
    </submittedName>
</protein>
<dbReference type="RefSeq" id="WP_076920568.1">
    <property type="nucleotide sequence ID" value="NZ_BJXZ01000061.1"/>
</dbReference>
<accession>A0AAC9UIL6</accession>
<dbReference type="KEGG" id="png:PNIG_a2306"/>
<gene>
    <name evidence="1" type="ORF">PNIG_a2306</name>
</gene>
<dbReference type="AlphaFoldDB" id="A0AAC9UIL6"/>
<proteinExistence type="predicted"/>
<evidence type="ECO:0000313" key="1">
    <source>
        <dbReference type="EMBL" id="ASM54338.1"/>
    </source>
</evidence>
<organism evidence="1 2">
    <name type="scientific">Pseudoalteromonas nigrifaciens</name>
    <dbReference type="NCBI Taxonomy" id="28109"/>
    <lineage>
        <taxon>Bacteria</taxon>
        <taxon>Pseudomonadati</taxon>
        <taxon>Pseudomonadota</taxon>
        <taxon>Gammaproteobacteria</taxon>
        <taxon>Alteromonadales</taxon>
        <taxon>Pseudoalteromonadaceae</taxon>
        <taxon>Pseudoalteromonas</taxon>
    </lineage>
</organism>